<evidence type="ECO:0000313" key="2">
    <source>
        <dbReference type="EMBL" id="MDV3664094.1"/>
    </source>
</evidence>
<dbReference type="InterPro" id="IPR015890">
    <property type="entry name" value="Chorismate_C"/>
</dbReference>
<dbReference type="NCBIfam" id="NF005486">
    <property type="entry name" value="PRK07093.1"/>
    <property type="match status" value="1"/>
</dbReference>
<dbReference type="Proteomes" id="UP001189000">
    <property type="component" value="Unassembled WGS sequence"/>
</dbReference>
<dbReference type="EC" id="2.6.1.85" evidence="3"/>
<dbReference type="Proteomes" id="UP000254876">
    <property type="component" value="Unassembled WGS sequence"/>
</dbReference>
<dbReference type="PANTHER" id="PTHR11236:SF50">
    <property type="entry name" value="AMINODEOXYCHORISMATE SYNTHASE COMPONENT 1"/>
    <property type="match status" value="1"/>
</dbReference>
<feature type="domain" description="Chorismate-utilising enzyme C-terminal" evidence="1">
    <location>
        <begin position="76"/>
        <end position="320"/>
    </location>
</feature>
<keyword evidence="3" id="KW-0808">Transferase</keyword>
<organism evidence="3 4">
    <name type="scientific">Elizabethkingia anophelis</name>
    <dbReference type="NCBI Taxonomy" id="1117645"/>
    <lineage>
        <taxon>Bacteria</taxon>
        <taxon>Pseudomonadati</taxon>
        <taxon>Bacteroidota</taxon>
        <taxon>Flavobacteriia</taxon>
        <taxon>Flavobacteriales</taxon>
        <taxon>Weeksellaceae</taxon>
        <taxon>Elizabethkingia</taxon>
    </lineage>
</organism>
<dbReference type="PANTHER" id="PTHR11236">
    <property type="entry name" value="AMINOBENZOATE/ANTHRANILATE SYNTHASE"/>
    <property type="match status" value="1"/>
</dbReference>
<evidence type="ECO:0000313" key="3">
    <source>
        <dbReference type="EMBL" id="STD04499.1"/>
    </source>
</evidence>
<reference evidence="3 4" key="1">
    <citation type="submission" date="2018-06" db="EMBL/GenBank/DDBJ databases">
        <authorList>
            <consortium name="Pathogen Informatics"/>
            <person name="Doyle S."/>
        </authorList>
    </citation>
    <scope>NUCLEOTIDE SEQUENCE [LARGE SCALE GENOMIC DNA]</scope>
    <source>
        <strain evidence="3 4">NCTC10588</strain>
    </source>
</reference>
<reference evidence="2" key="2">
    <citation type="submission" date="2023-02" db="EMBL/GenBank/DDBJ databases">
        <title>Elizabethkingia anophelis draft genomes.</title>
        <authorList>
            <person name="Nicholson A.C."/>
            <person name="Whitney A.M."/>
            <person name="Humrighouse B.W."/>
            <person name="Villarma A."/>
            <person name="Bell M."/>
            <person name="Mcquiston J."/>
        </authorList>
    </citation>
    <scope>NUCLEOTIDE SEQUENCE</scope>
    <source>
        <strain evidence="2">B4955</strain>
    </source>
</reference>
<dbReference type="RefSeq" id="WP_021347585.1">
    <property type="nucleotide sequence ID" value="NZ_BQKS01000020.1"/>
</dbReference>
<proteinExistence type="predicted"/>
<name>A0A7Z7LWQ7_9FLAO</name>
<dbReference type="PRINTS" id="PR00095">
    <property type="entry name" value="ANTSNTHASEI"/>
</dbReference>
<dbReference type="EMBL" id="UFYD01000001">
    <property type="protein sequence ID" value="STD04499.1"/>
    <property type="molecule type" value="Genomic_DNA"/>
</dbReference>
<accession>A0A7Z7LWQ7</accession>
<keyword evidence="3" id="KW-0032">Aminotransferase</keyword>
<comment type="caution">
    <text evidence="3">The sequence shown here is derived from an EMBL/GenBank/DDBJ whole genome shotgun (WGS) entry which is preliminary data.</text>
</comment>
<evidence type="ECO:0000313" key="4">
    <source>
        <dbReference type="Proteomes" id="UP000254876"/>
    </source>
</evidence>
<dbReference type="GO" id="GO:0046820">
    <property type="term" value="F:4-amino-4-deoxychorismate synthase activity"/>
    <property type="evidence" value="ECO:0007669"/>
    <property type="project" value="UniProtKB-EC"/>
</dbReference>
<dbReference type="AlphaFoldDB" id="A0A7Z7LWQ7"/>
<sequence>MTTINAKEFSEMDKLSEKGEPFIFIIDFLKQNILLFTEEELNKNRDILVHFQKYRNYTPKTELNKKIYLQSFPETFESYKKGFDIVMKNLQLGNSYLINYTRKTKIETNLTLQDIFYHSEAKYKICYKNNWVFFSPEVFVKIENQKISTFPMKGTIDADIPDAENILKNDPKEKAEHYTVVDLLRNDLSIVAEDVKLVDFQRIDYLQTLKKNLYTMSSEIEGTVKPSFQNKIGTIMQKLLPAGSILGAPKDKTQEVILKSESYDRGFYTGVCGYFDGKDLDSGVMIRFIENENNQFYFKSGGGITHQSDASAEYQEMINKIYVPVY</sequence>
<dbReference type="Gene3D" id="3.60.120.10">
    <property type="entry name" value="Anthranilate synthase"/>
    <property type="match status" value="1"/>
</dbReference>
<dbReference type="Pfam" id="PF00425">
    <property type="entry name" value="Chorismate_bind"/>
    <property type="match status" value="1"/>
</dbReference>
<gene>
    <name evidence="3" type="primary">pabB</name>
    <name evidence="2" type="ORF">CMU51_08495</name>
    <name evidence="3" type="ORF">NCTC10588_02112</name>
</gene>
<dbReference type="SUPFAM" id="SSF56322">
    <property type="entry name" value="ADC synthase"/>
    <property type="match status" value="1"/>
</dbReference>
<protein>
    <submittedName>
        <fullName evidence="2">Aminodeoxychorismate synthase component I</fullName>
    </submittedName>
    <submittedName>
        <fullName evidence="3">Para-aminobenzoate synthase component 1</fullName>
        <ecNumber evidence="3">2.6.1.85</ecNumber>
    </submittedName>
</protein>
<dbReference type="GO" id="GO:0000162">
    <property type="term" value="P:L-tryptophan biosynthetic process"/>
    <property type="evidence" value="ECO:0007669"/>
    <property type="project" value="TreeGrafter"/>
</dbReference>
<dbReference type="InterPro" id="IPR019999">
    <property type="entry name" value="Anth_synth_I-like"/>
</dbReference>
<dbReference type="InterPro" id="IPR005801">
    <property type="entry name" value="ADC_synthase"/>
</dbReference>
<dbReference type="EMBL" id="NWGY01000010">
    <property type="protein sequence ID" value="MDV3664094.1"/>
    <property type="molecule type" value="Genomic_DNA"/>
</dbReference>
<evidence type="ECO:0000259" key="1">
    <source>
        <dbReference type="Pfam" id="PF00425"/>
    </source>
</evidence>